<dbReference type="EMBL" id="JAEQMY010000014">
    <property type="protein sequence ID" value="MBL0404697.1"/>
    <property type="molecule type" value="Genomic_DNA"/>
</dbReference>
<evidence type="ECO:0000259" key="3">
    <source>
        <dbReference type="PROSITE" id="PS51736"/>
    </source>
</evidence>
<dbReference type="GO" id="GO:0003677">
    <property type="term" value="F:DNA binding"/>
    <property type="evidence" value="ECO:0007669"/>
    <property type="project" value="UniProtKB-KW"/>
</dbReference>
<dbReference type="AlphaFoldDB" id="A0A936ZCP6"/>
<dbReference type="InterPro" id="IPR050639">
    <property type="entry name" value="SSR_resolvase"/>
</dbReference>
<dbReference type="SMART" id="SM00857">
    <property type="entry name" value="Resolvase"/>
    <property type="match status" value="1"/>
</dbReference>
<dbReference type="Proteomes" id="UP000605848">
    <property type="component" value="Unassembled WGS sequence"/>
</dbReference>
<dbReference type="PANTHER" id="PTHR30461">
    <property type="entry name" value="DNA-INVERTASE FROM LAMBDOID PROPHAGE"/>
    <property type="match status" value="1"/>
</dbReference>
<dbReference type="RefSeq" id="WP_202059638.1">
    <property type="nucleotide sequence ID" value="NZ_JAEQMY010000014.1"/>
</dbReference>
<evidence type="ECO:0000256" key="1">
    <source>
        <dbReference type="ARBA" id="ARBA00023125"/>
    </source>
</evidence>
<name>A0A936ZCP6_9HYPH</name>
<comment type="caution">
    <text evidence="4">The sequence shown here is derived from an EMBL/GenBank/DDBJ whole genome shotgun (WGS) entry which is preliminary data.</text>
</comment>
<dbReference type="Pfam" id="PF07508">
    <property type="entry name" value="Recombinase"/>
    <property type="match status" value="1"/>
</dbReference>
<accession>A0A936ZCP6</accession>
<dbReference type="InterPro" id="IPR036162">
    <property type="entry name" value="Resolvase-like_N_sf"/>
</dbReference>
<evidence type="ECO:0000256" key="2">
    <source>
        <dbReference type="ARBA" id="ARBA00023172"/>
    </source>
</evidence>
<keyword evidence="1" id="KW-0238">DNA-binding</keyword>
<protein>
    <submittedName>
        <fullName evidence="4">Recombinase family protein</fullName>
    </submittedName>
</protein>
<dbReference type="GO" id="GO:0000150">
    <property type="term" value="F:DNA strand exchange activity"/>
    <property type="evidence" value="ECO:0007669"/>
    <property type="project" value="InterPro"/>
</dbReference>
<dbReference type="InterPro" id="IPR006119">
    <property type="entry name" value="Resolv_N"/>
</dbReference>
<keyword evidence="5" id="KW-1185">Reference proteome</keyword>
<organism evidence="4 5">
    <name type="scientific">Microvirga aerilata</name>
    <dbReference type="NCBI Taxonomy" id="670292"/>
    <lineage>
        <taxon>Bacteria</taxon>
        <taxon>Pseudomonadati</taxon>
        <taxon>Pseudomonadota</taxon>
        <taxon>Alphaproteobacteria</taxon>
        <taxon>Hyphomicrobiales</taxon>
        <taxon>Methylobacteriaceae</taxon>
        <taxon>Microvirga</taxon>
    </lineage>
</organism>
<dbReference type="Gene3D" id="3.40.50.1390">
    <property type="entry name" value="Resolvase, N-terminal catalytic domain"/>
    <property type="match status" value="1"/>
</dbReference>
<dbReference type="SUPFAM" id="SSF53041">
    <property type="entry name" value="Resolvase-like"/>
    <property type="match status" value="1"/>
</dbReference>
<sequence>MTEGKFVAYYRVSTEKQGRSGLGLEAQQKAVRDYLNGGAWDLCSEIVEVESGKNSDRPKLQEALMLCRLYRATLIIAKLDRLSRDAHFLLGLEKAGVDFVAADIPSANRVTVRIMAVLAEEERNMISDRTRVALAAAKARGVKLGGDRGNIRAMAQEGRRTAVERRKTDAEARARDLAPQIKDLQAQGVSLRGIATAFEERGYKTPRGGKWTATQVSRVLRTRMPDRYSPIKQTGADVPSETSAIWLGDVHTGL</sequence>
<feature type="domain" description="Resolvase/invertase-type recombinase catalytic" evidence="3">
    <location>
        <begin position="5"/>
        <end position="141"/>
    </location>
</feature>
<dbReference type="Pfam" id="PF00239">
    <property type="entry name" value="Resolvase"/>
    <property type="match status" value="1"/>
</dbReference>
<dbReference type="PROSITE" id="PS51736">
    <property type="entry name" value="RECOMBINASES_3"/>
    <property type="match status" value="1"/>
</dbReference>
<evidence type="ECO:0000313" key="4">
    <source>
        <dbReference type="EMBL" id="MBL0404697.1"/>
    </source>
</evidence>
<dbReference type="CDD" id="cd00338">
    <property type="entry name" value="Ser_Recombinase"/>
    <property type="match status" value="1"/>
</dbReference>
<evidence type="ECO:0000313" key="5">
    <source>
        <dbReference type="Proteomes" id="UP000605848"/>
    </source>
</evidence>
<proteinExistence type="predicted"/>
<gene>
    <name evidence="4" type="ORF">JKG68_12025</name>
</gene>
<keyword evidence="2" id="KW-0233">DNA recombination</keyword>
<reference evidence="4" key="1">
    <citation type="submission" date="2021-01" db="EMBL/GenBank/DDBJ databases">
        <title>Microvirga sp.</title>
        <authorList>
            <person name="Kim M.K."/>
        </authorList>
    </citation>
    <scope>NUCLEOTIDE SEQUENCE</scope>
    <source>
        <strain evidence="4">5420S-16</strain>
    </source>
</reference>
<dbReference type="InterPro" id="IPR011109">
    <property type="entry name" value="DNA_bind_recombinase_dom"/>
</dbReference>
<dbReference type="PANTHER" id="PTHR30461:SF2">
    <property type="entry name" value="SERINE RECOMBINASE PINE-RELATED"/>
    <property type="match status" value="1"/>
</dbReference>